<protein>
    <submittedName>
        <fullName evidence="2">Uncharacterized protein</fullName>
    </submittedName>
</protein>
<proteinExistence type="predicted"/>
<feature type="transmembrane region" description="Helical" evidence="1">
    <location>
        <begin position="307"/>
        <end position="328"/>
    </location>
</feature>
<evidence type="ECO:0000313" key="2">
    <source>
        <dbReference type="EMBL" id="VBB18919.1"/>
    </source>
</evidence>
<feature type="transmembrane region" description="Helical" evidence="1">
    <location>
        <begin position="107"/>
        <end position="124"/>
    </location>
</feature>
<feature type="transmembrane region" description="Helical" evidence="1">
    <location>
        <begin position="227"/>
        <end position="250"/>
    </location>
</feature>
<organism evidence="2 3">
    <name type="scientific">Yasminevirus sp. GU-2018</name>
    <dbReference type="NCBI Taxonomy" id="2420051"/>
    <lineage>
        <taxon>Viruses</taxon>
        <taxon>Varidnaviria</taxon>
        <taxon>Bamfordvirae</taxon>
        <taxon>Nucleocytoviricota</taxon>
        <taxon>Megaviricetes</taxon>
        <taxon>Imitervirales</taxon>
        <taxon>Mimiviridae</taxon>
        <taxon>Klosneuvirinae</taxon>
        <taxon>Yasminevirus</taxon>
        <taxon>Yasminevirus saudimassiliense</taxon>
    </lineage>
</organism>
<feature type="transmembrane region" description="Helical" evidence="1">
    <location>
        <begin position="72"/>
        <end position="95"/>
    </location>
</feature>
<dbReference type="EMBL" id="UPSH01000001">
    <property type="protein sequence ID" value="VBB18919.1"/>
    <property type="molecule type" value="Genomic_DNA"/>
</dbReference>
<evidence type="ECO:0000313" key="3">
    <source>
        <dbReference type="Proteomes" id="UP000594342"/>
    </source>
</evidence>
<gene>
    <name evidence="2" type="ORF">YASMINEVIRUS_1451</name>
</gene>
<keyword evidence="1" id="KW-0812">Transmembrane</keyword>
<feature type="transmembrane region" description="Helical" evidence="1">
    <location>
        <begin position="32"/>
        <end position="51"/>
    </location>
</feature>
<sequence length="348" mass="39717">MASASLIFITFLHFALEFTCLASLVTLYYVPTLSVFVLTSFCVALAFNIIYEIACETELVDHYGSLLRVHTYIINKILTLSNYMVYFGIFVITVYMFDHYDQTNHDLADHVASYLTFVAIYIFFQWFRDFVGAITEVYILPDGEVVSGRELDKNVEDKHALKVAKLVRFYVFRKPDSGISLGYNFPTVNFTHLFNPLPIVVGIALIVFANALKEHDALELSVAMDYIFNLISIGIIVHLCINGVLICMYTKLMCEITSNCKIHMFGLGVMAMLFIKNLYLYLITMFYKGFAEYLYEISIGGSRGLEFIFYVIACVATAIGLELFYWIMMKCTEMKIRKTVQDAVSGRV</sequence>
<feature type="transmembrane region" description="Helical" evidence="1">
    <location>
        <begin position="193"/>
        <end position="212"/>
    </location>
</feature>
<keyword evidence="3" id="KW-1185">Reference proteome</keyword>
<comment type="caution">
    <text evidence="2">The sequence shown here is derived from an EMBL/GenBank/DDBJ whole genome shotgun (WGS) entry which is preliminary data.</text>
</comment>
<feature type="transmembrane region" description="Helical" evidence="1">
    <location>
        <begin position="262"/>
        <end position="287"/>
    </location>
</feature>
<name>A0A5K0U9Z9_9VIRU</name>
<evidence type="ECO:0000256" key="1">
    <source>
        <dbReference type="SAM" id="Phobius"/>
    </source>
</evidence>
<accession>A0A5K0U9Z9</accession>
<keyword evidence="1" id="KW-1133">Transmembrane helix</keyword>
<reference evidence="2 3" key="1">
    <citation type="submission" date="2018-10" db="EMBL/GenBank/DDBJ databases">
        <authorList>
            <consortium name="IHU Genomes"/>
        </authorList>
    </citation>
    <scope>NUCLEOTIDE SEQUENCE [LARGE SCALE GENOMIC DNA]</scope>
    <source>
        <strain evidence="2 3">A1</strain>
    </source>
</reference>
<keyword evidence="1" id="KW-0472">Membrane</keyword>
<dbReference type="Proteomes" id="UP000594342">
    <property type="component" value="Unassembled WGS sequence"/>
</dbReference>